<evidence type="ECO:0000259" key="5">
    <source>
        <dbReference type="PROSITE" id="PS51352"/>
    </source>
</evidence>
<name>A0A8J7IWF5_9FLAO</name>
<evidence type="ECO:0000313" key="6">
    <source>
        <dbReference type="EMBL" id="MBJ6368335.1"/>
    </source>
</evidence>
<keyword evidence="2 3" id="KW-0186">Copper</keyword>
<evidence type="ECO:0000256" key="2">
    <source>
        <dbReference type="ARBA" id="ARBA00023008"/>
    </source>
</evidence>
<feature type="domain" description="Thioredoxin" evidence="5">
    <location>
        <begin position="18"/>
        <end position="198"/>
    </location>
</feature>
<proteinExistence type="inferred from homology"/>
<comment type="similarity">
    <text evidence="1">Belongs to the SCO1/2 family.</text>
</comment>
<feature type="binding site" evidence="3">
    <location>
        <position position="78"/>
    </location>
    <ligand>
        <name>Cu cation</name>
        <dbReference type="ChEBI" id="CHEBI:23378"/>
    </ligand>
</feature>
<dbReference type="SUPFAM" id="SSF52833">
    <property type="entry name" value="Thioredoxin-like"/>
    <property type="match status" value="1"/>
</dbReference>
<keyword evidence="7" id="KW-1185">Reference proteome</keyword>
<dbReference type="RefSeq" id="WP_199115089.1">
    <property type="nucleotide sequence ID" value="NZ_JAELVQ010000010.1"/>
</dbReference>
<dbReference type="InterPro" id="IPR003782">
    <property type="entry name" value="SCO1/SenC"/>
</dbReference>
<dbReference type="InterPro" id="IPR013766">
    <property type="entry name" value="Thioredoxin_domain"/>
</dbReference>
<keyword evidence="4" id="KW-1015">Disulfide bond</keyword>
<dbReference type="AlphaFoldDB" id="A0A8J7IWF5"/>
<feature type="disulfide bond" description="Redox-active" evidence="4">
    <location>
        <begin position="74"/>
        <end position="78"/>
    </location>
</feature>
<reference evidence="6" key="1">
    <citation type="submission" date="2020-12" db="EMBL/GenBank/DDBJ databases">
        <title>Snuella sp. nov., isolated from sediment in Incheon.</title>
        <authorList>
            <person name="Kim W."/>
        </authorList>
    </citation>
    <scope>NUCLEOTIDE SEQUENCE</scope>
    <source>
        <strain evidence="6">CAU 1569</strain>
    </source>
</reference>
<accession>A0A8J7IWF5</accession>
<dbReference type="PROSITE" id="PS51352">
    <property type="entry name" value="THIOREDOXIN_2"/>
    <property type="match status" value="1"/>
</dbReference>
<feature type="binding site" evidence="3">
    <location>
        <position position="74"/>
    </location>
    <ligand>
        <name>Cu cation</name>
        <dbReference type="ChEBI" id="CHEBI:23378"/>
    </ligand>
</feature>
<dbReference type="Pfam" id="PF02630">
    <property type="entry name" value="SCO1-SenC"/>
    <property type="match status" value="1"/>
</dbReference>
<dbReference type="GO" id="GO:0046872">
    <property type="term" value="F:metal ion binding"/>
    <property type="evidence" value="ECO:0007669"/>
    <property type="project" value="UniProtKB-KW"/>
</dbReference>
<sequence>MLIRLLLLIGFTSINLSCVSKTHLPILSHYIDSNGKKVNYNIENFEFTNQLNQKVTGKNTKGKVYIANFFFTRCPSICPKMKVGLTRVAHVYKNADDFMILSFSIDPKNDSIPILKSYANSTGVLNSKWHFLNGKQSQLDHVATLFRTSFKPLNNGIDFYHSSFTALVDKNQQIRGFYDLLDEQSITELIKGIDFLLDN</sequence>
<dbReference type="PANTHER" id="PTHR12151:SF25">
    <property type="entry name" value="LINALOOL DEHYDRATASE_ISOMERASE DOMAIN-CONTAINING PROTEIN"/>
    <property type="match status" value="1"/>
</dbReference>
<dbReference type="CDD" id="cd02968">
    <property type="entry name" value="SCO"/>
    <property type="match status" value="1"/>
</dbReference>
<keyword evidence="3" id="KW-0479">Metal-binding</keyword>
<organism evidence="6 7">
    <name type="scientific">Snuella sedimenti</name>
    <dbReference type="NCBI Taxonomy" id="2798802"/>
    <lineage>
        <taxon>Bacteria</taxon>
        <taxon>Pseudomonadati</taxon>
        <taxon>Bacteroidota</taxon>
        <taxon>Flavobacteriia</taxon>
        <taxon>Flavobacteriales</taxon>
        <taxon>Flavobacteriaceae</taxon>
        <taxon>Snuella</taxon>
    </lineage>
</organism>
<dbReference type="Gene3D" id="3.40.30.10">
    <property type="entry name" value="Glutaredoxin"/>
    <property type="match status" value="1"/>
</dbReference>
<evidence type="ECO:0000313" key="7">
    <source>
        <dbReference type="Proteomes" id="UP000610931"/>
    </source>
</evidence>
<feature type="binding site" evidence="3">
    <location>
        <position position="161"/>
    </location>
    <ligand>
        <name>Cu cation</name>
        <dbReference type="ChEBI" id="CHEBI:23378"/>
    </ligand>
</feature>
<evidence type="ECO:0000256" key="4">
    <source>
        <dbReference type="PIRSR" id="PIRSR603782-2"/>
    </source>
</evidence>
<dbReference type="EMBL" id="JAELVQ010000010">
    <property type="protein sequence ID" value="MBJ6368335.1"/>
    <property type="molecule type" value="Genomic_DNA"/>
</dbReference>
<comment type="caution">
    <text evidence="6">The sequence shown here is derived from an EMBL/GenBank/DDBJ whole genome shotgun (WGS) entry which is preliminary data.</text>
</comment>
<evidence type="ECO:0000256" key="3">
    <source>
        <dbReference type="PIRSR" id="PIRSR603782-1"/>
    </source>
</evidence>
<dbReference type="Proteomes" id="UP000610931">
    <property type="component" value="Unassembled WGS sequence"/>
</dbReference>
<dbReference type="PANTHER" id="PTHR12151">
    <property type="entry name" value="ELECTRON TRANSPORT PROTIN SCO1/SENC FAMILY MEMBER"/>
    <property type="match status" value="1"/>
</dbReference>
<gene>
    <name evidence="6" type="ORF">JF259_09570</name>
</gene>
<dbReference type="InterPro" id="IPR036249">
    <property type="entry name" value="Thioredoxin-like_sf"/>
</dbReference>
<protein>
    <submittedName>
        <fullName evidence="6">SCO family protein</fullName>
    </submittedName>
</protein>
<evidence type="ECO:0000256" key="1">
    <source>
        <dbReference type="ARBA" id="ARBA00010996"/>
    </source>
</evidence>